<dbReference type="PANTHER" id="PTHR43685:SF2">
    <property type="entry name" value="GLYCOSYLTRANSFERASE 2-LIKE DOMAIN-CONTAINING PROTEIN"/>
    <property type="match status" value="1"/>
</dbReference>
<keyword evidence="3" id="KW-1185">Reference proteome</keyword>
<dbReference type="SUPFAM" id="SSF53448">
    <property type="entry name" value="Nucleotide-diphospho-sugar transferases"/>
    <property type="match status" value="1"/>
</dbReference>
<organism evidence="2 3">
    <name type="scientific">Embleya hyalina</name>
    <dbReference type="NCBI Taxonomy" id="516124"/>
    <lineage>
        <taxon>Bacteria</taxon>
        <taxon>Bacillati</taxon>
        <taxon>Actinomycetota</taxon>
        <taxon>Actinomycetes</taxon>
        <taxon>Kitasatosporales</taxon>
        <taxon>Streptomycetaceae</taxon>
        <taxon>Embleya</taxon>
    </lineage>
</organism>
<accession>A0A401YI81</accession>
<dbReference type="InterPro" id="IPR029044">
    <property type="entry name" value="Nucleotide-diphossugar_trans"/>
</dbReference>
<protein>
    <recommendedName>
        <fullName evidence="1">Glycosyltransferase 2-like domain-containing protein</fullName>
    </recommendedName>
</protein>
<dbReference type="Gene3D" id="3.90.550.10">
    <property type="entry name" value="Spore Coat Polysaccharide Biosynthesis Protein SpsA, Chain A"/>
    <property type="match status" value="1"/>
</dbReference>
<dbReference type="Proteomes" id="UP000286931">
    <property type="component" value="Unassembled WGS sequence"/>
</dbReference>
<evidence type="ECO:0000259" key="1">
    <source>
        <dbReference type="Pfam" id="PF00535"/>
    </source>
</evidence>
<dbReference type="EMBL" id="BIFH01000015">
    <property type="protein sequence ID" value="GCD94303.1"/>
    <property type="molecule type" value="Genomic_DNA"/>
</dbReference>
<dbReference type="RefSeq" id="WP_126636485.1">
    <property type="nucleotide sequence ID" value="NZ_BIFH01000015.1"/>
</dbReference>
<dbReference type="PANTHER" id="PTHR43685">
    <property type="entry name" value="GLYCOSYLTRANSFERASE"/>
    <property type="match status" value="1"/>
</dbReference>
<evidence type="ECO:0000313" key="2">
    <source>
        <dbReference type="EMBL" id="GCD94303.1"/>
    </source>
</evidence>
<comment type="caution">
    <text evidence="2">The sequence shown here is derived from an EMBL/GenBank/DDBJ whole genome shotgun (WGS) entry which is preliminary data.</text>
</comment>
<evidence type="ECO:0000313" key="3">
    <source>
        <dbReference type="Proteomes" id="UP000286931"/>
    </source>
</evidence>
<name>A0A401YI81_9ACTN</name>
<feature type="domain" description="Glycosyltransferase 2-like" evidence="1">
    <location>
        <begin position="5"/>
        <end position="128"/>
    </location>
</feature>
<reference evidence="2 3" key="1">
    <citation type="submission" date="2018-12" db="EMBL/GenBank/DDBJ databases">
        <title>Draft genome sequence of Embleya hyalina NBRC 13850T.</title>
        <authorList>
            <person name="Komaki H."/>
            <person name="Hosoyama A."/>
            <person name="Kimura A."/>
            <person name="Ichikawa N."/>
            <person name="Tamura T."/>
        </authorList>
    </citation>
    <scope>NUCLEOTIDE SEQUENCE [LARGE SCALE GENOMIC DNA]</scope>
    <source>
        <strain evidence="2 3">NBRC 13850</strain>
    </source>
</reference>
<proteinExistence type="predicted"/>
<dbReference type="OrthoDB" id="3177103at2"/>
<dbReference type="InterPro" id="IPR001173">
    <property type="entry name" value="Glyco_trans_2-like"/>
</dbReference>
<dbReference type="Pfam" id="PF00535">
    <property type="entry name" value="Glycos_transf_2"/>
    <property type="match status" value="1"/>
</dbReference>
<gene>
    <name evidence="2" type="ORF">EHYA_01963</name>
</gene>
<dbReference type="InterPro" id="IPR050834">
    <property type="entry name" value="Glycosyltransf_2"/>
</dbReference>
<dbReference type="AlphaFoldDB" id="A0A401YI81"/>
<sequence length="300" mass="33984">MTIDIMLPFYGDVFLMKTAVRSVIAQLDTDWRLTVVDDSRAEGIEEWIDTLQEPRIRYFRNPENLGITRNFQRCVDLAEYDRVVIMGCDDVMLPNYLHTVRAALREYPGVGMVQPGVEVIDSGGNRSTSLVDVTKRKLYTPKFTGRRVMGGEELANSVLRGNWLYFPSICWRADAIKAAGFRSGLEVVLDLALVIDLLEAGEDMVIDETVCFQYRRHAISESSLQAFNGRRFTEERNYFLDVADRMDALGWHHAAKTARSHMSSRLHALTMLPAVLRKGNHVGGRVLGRHVFGPSKRTSD</sequence>